<dbReference type="GO" id="GO:0097506">
    <property type="term" value="F:deaminated base DNA N-glycosylase activity"/>
    <property type="evidence" value="ECO:0007669"/>
    <property type="project" value="UniProtKB-ARBA"/>
</dbReference>
<evidence type="ECO:0000256" key="8">
    <source>
        <dbReference type="ARBA" id="ARBA00023014"/>
    </source>
</evidence>
<dbReference type="Pfam" id="PF03167">
    <property type="entry name" value="UDG"/>
    <property type="match status" value="1"/>
</dbReference>
<keyword evidence="8" id="KW-0411">Iron-sulfur</keyword>
<dbReference type="InterPro" id="IPR025404">
    <property type="entry name" value="DUF4130"/>
</dbReference>
<dbReference type="InterPro" id="IPR051536">
    <property type="entry name" value="UDG_Type-4/5"/>
</dbReference>
<evidence type="ECO:0000259" key="10">
    <source>
        <dbReference type="SMART" id="SM00986"/>
    </source>
</evidence>
<evidence type="ECO:0000313" key="12">
    <source>
        <dbReference type="Proteomes" id="UP000324738"/>
    </source>
</evidence>
<dbReference type="SUPFAM" id="SSF52141">
    <property type="entry name" value="Uracil-DNA glycosylase-like"/>
    <property type="match status" value="1"/>
</dbReference>
<feature type="domain" description="Uracil-DNA glycosylase-like" evidence="10">
    <location>
        <begin position="308"/>
        <end position="468"/>
    </location>
</feature>
<evidence type="ECO:0000256" key="3">
    <source>
        <dbReference type="ARBA" id="ARBA00022485"/>
    </source>
</evidence>
<keyword evidence="4" id="KW-0479">Metal-binding</keyword>
<keyword evidence="7" id="KW-0408">Iron</keyword>
<dbReference type="SMART" id="SM00987">
    <property type="entry name" value="UreE_C"/>
    <property type="match status" value="1"/>
</dbReference>
<evidence type="ECO:0000256" key="1">
    <source>
        <dbReference type="ARBA" id="ARBA00006521"/>
    </source>
</evidence>
<dbReference type="GO" id="GO:0046872">
    <property type="term" value="F:metal ion binding"/>
    <property type="evidence" value="ECO:0007669"/>
    <property type="project" value="UniProtKB-KW"/>
</dbReference>
<dbReference type="Proteomes" id="UP000324738">
    <property type="component" value="Unassembled WGS sequence"/>
</dbReference>
<dbReference type="AlphaFoldDB" id="A0A5B0DU32"/>
<dbReference type="InterPro" id="IPR005273">
    <property type="entry name" value="Ura-DNA_glyco_family4"/>
</dbReference>
<evidence type="ECO:0000256" key="2">
    <source>
        <dbReference type="ARBA" id="ARBA00019403"/>
    </source>
</evidence>
<evidence type="ECO:0000256" key="5">
    <source>
        <dbReference type="ARBA" id="ARBA00022763"/>
    </source>
</evidence>
<keyword evidence="12" id="KW-1185">Reference proteome</keyword>
<evidence type="ECO:0000256" key="4">
    <source>
        <dbReference type="ARBA" id="ARBA00022723"/>
    </source>
</evidence>
<dbReference type="NCBIfam" id="TIGR03914">
    <property type="entry name" value="UDG_fam_dom"/>
    <property type="match status" value="1"/>
</dbReference>
<dbReference type="EMBL" id="VTWH01000003">
    <property type="protein sequence ID" value="KAA0969512.1"/>
    <property type="molecule type" value="Genomic_DNA"/>
</dbReference>
<evidence type="ECO:0000256" key="6">
    <source>
        <dbReference type="ARBA" id="ARBA00022801"/>
    </source>
</evidence>
<keyword evidence="9" id="KW-0234">DNA repair</keyword>
<comment type="caution">
    <text evidence="11">The sequence shown here is derived from an EMBL/GenBank/DDBJ whole genome shotgun (WGS) entry which is preliminary data.</text>
</comment>
<dbReference type="SMART" id="SM00986">
    <property type="entry name" value="UDG"/>
    <property type="match status" value="1"/>
</dbReference>
<dbReference type="InterPro" id="IPR023875">
    <property type="entry name" value="DNA_repair_put"/>
</dbReference>
<protein>
    <recommendedName>
        <fullName evidence="2">Type-4 uracil-DNA glycosylase</fullName>
    </recommendedName>
</protein>
<proteinExistence type="inferred from homology"/>
<name>A0A5B0DU32_9HYPH</name>
<gene>
    <name evidence="11" type="ORF">FPY71_13320</name>
</gene>
<comment type="similarity">
    <text evidence="1">Belongs to the uracil-DNA glycosylase (UDG) superfamily. Type 4 (UDGa) family.</text>
</comment>
<accession>A0A5B0DU32</accession>
<keyword evidence="5" id="KW-0227">DNA damage</keyword>
<dbReference type="InterPro" id="IPR005122">
    <property type="entry name" value="Uracil-DNA_glycosylase-like"/>
</dbReference>
<dbReference type="Gene3D" id="3.40.470.10">
    <property type="entry name" value="Uracil-DNA glycosylase-like domain"/>
    <property type="match status" value="1"/>
</dbReference>
<dbReference type="PANTHER" id="PTHR33693">
    <property type="entry name" value="TYPE-5 URACIL-DNA GLYCOSYLASE"/>
    <property type="match status" value="1"/>
</dbReference>
<keyword evidence="3" id="KW-0004">4Fe-4S</keyword>
<reference evidence="11 12" key="1">
    <citation type="submission" date="2019-08" db="EMBL/GenBank/DDBJ databases">
        <title>Aureimonas fodiniaquatilis sp. nov., isolated from a coal mine wastewater.</title>
        <authorList>
            <person name="Kim W."/>
        </authorList>
    </citation>
    <scope>NUCLEOTIDE SEQUENCE [LARGE SCALE GENOMIC DNA]</scope>
    <source>
        <strain evidence="11 12">CAU 1482</strain>
    </source>
</reference>
<evidence type="ECO:0000256" key="9">
    <source>
        <dbReference type="ARBA" id="ARBA00023204"/>
    </source>
</evidence>
<evidence type="ECO:0000256" key="7">
    <source>
        <dbReference type="ARBA" id="ARBA00023004"/>
    </source>
</evidence>
<organism evidence="11 12">
    <name type="scientific">Aureimonas fodinaquatilis</name>
    <dbReference type="NCBI Taxonomy" id="2565783"/>
    <lineage>
        <taxon>Bacteria</taxon>
        <taxon>Pseudomonadati</taxon>
        <taxon>Pseudomonadota</taxon>
        <taxon>Alphaproteobacteria</taxon>
        <taxon>Hyphomicrobiales</taxon>
        <taxon>Aurantimonadaceae</taxon>
        <taxon>Aureimonas</taxon>
    </lineage>
</organism>
<dbReference type="InterPro" id="IPR036895">
    <property type="entry name" value="Uracil-DNA_glycosylase-like_sf"/>
</dbReference>
<evidence type="ECO:0000313" key="11">
    <source>
        <dbReference type="EMBL" id="KAA0969512.1"/>
    </source>
</evidence>
<dbReference type="GO" id="GO:0006281">
    <property type="term" value="P:DNA repair"/>
    <property type="evidence" value="ECO:0007669"/>
    <property type="project" value="UniProtKB-KW"/>
</dbReference>
<sequence>MTYSVTLPDIGMFEAWRAAARTAIGHRIAPVDIDWTGNSASLFEAQSLPDEPGLHQAHVPPAFIKLAGSVIWHSAPERLSLLYQALWQLDRRQGDPLSHADPLGHRLNLMAKSVRRDIHKMHAFVRFRELPAEGRRRFAAWFEPEHATLIPGSSFFVKRFADMDWMIATPRLTARFDNGRLSFCPGGVRPDLPEDASETLWATYFANIFNPARIKLDAMRSEMPKKYWKNLPETQLIPDMLRDAQARVERMQEAAATAPRPGAAAVSTRYRATMPQSPELPATLEEACEGALQCRRCGLCEPATQTVWGEGPPTASLMMVGEQPGDREDLEGRPFVGPAGQILRAAAREAGVDPEQTWLTNAVKHFKFTPRGKLRLHQSPNRQEIQHCRWWLGLELAFIQPRMVLALGASAAYALTGNSAPMAGRRGQVESTMHGGSVLISWHPSYILRVKDPAERAKALAELTEDIGTAWKASRISSA</sequence>
<dbReference type="GO" id="GO:0051539">
    <property type="term" value="F:4 iron, 4 sulfur cluster binding"/>
    <property type="evidence" value="ECO:0007669"/>
    <property type="project" value="UniProtKB-KW"/>
</dbReference>
<keyword evidence="6" id="KW-0378">Hydrolase</keyword>
<dbReference type="Pfam" id="PF13566">
    <property type="entry name" value="DUF4130"/>
    <property type="match status" value="1"/>
</dbReference>
<dbReference type="CDD" id="cd10030">
    <property type="entry name" value="UDG-F4_TTUDGA_SPO1dp_like"/>
    <property type="match status" value="1"/>
</dbReference>
<dbReference type="OrthoDB" id="5290748at2"/>
<dbReference type="NCBIfam" id="TIGR03915">
    <property type="entry name" value="SAM_7_link_chp"/>
    <property type="match status" value="1"/>
</dbReference>
<dbReference type="PANTHER" id="PTHR33693:SF9">
    <property type="entry name" value="TYPE-4 URACIL-DNA GLYCOSYLASE"/>
    <property type="match status" value="1"/>
</dbReference>